<gene>
    <name evidence="1" type="ORF">I3842_10G115500</name>
</gene>
<evidence type="ECO:0000313" key="1">
    <source>
        <dbReference type="EMBL" id="KAG6692471.1"/>
    </source>
</evidence>
<dbReference type="AlphaFoldDB" id="A0A922DY53"/>
<evidence type="ECO:0008006" key="3">
    <source>
        <dbReference type="Google" id="ProtNLM"/>
    </source>
</evidence>
<evidence type="ECO:0000313" key="2">
    <source>
        <dbReference type="Proteomes" id="UP000811246"/>
    </source>
</evidence>
<name>A0A922DY53_CARIL</name>
<reference evidence="1" key="1">
    <citation type="submission" date="2021-01" db="EMBL/GenBank/DDBJ databases">
        <authorList>
            <person name="Lovell J.T."/>
            <person name="Bentley N."/>
            <person name="Bhattarai G."/>
            <person name="Jenkins J.W."/>
            <person name="Sreedasyam A."/>
            <person name="Alarcon Y."/>
            <person name="Bock C."/>
            <person name="Boston L."/>
            <person name="Carlson J."/>
            <person name="Cervantes K."/>
            <person name="Clermont K."/>
            <person name="Krom N."/>
            <person name="Kubenka K."/>
            <person name="Mamidi S."/>
            <person name="Mattison C."/>
            <person name="Monteros M."/>
            <person name="Pisani C."/>
            <person name="Plott C."/>
            <person name="Rajasekar S."/>
            <person name="Rhein H.S."/>
            <person name="Rohla C."/>
            <person name="Song M."/>
            <person name="Hilaire R.S."/>
            <person name="Shu S."/>
            <person name="Wells L."/>
            <person name="Wang X."/>
            <person name="Webber J."/>
            <person name="Heerema R.J."/>
            <person name="Klein P."/>
            <person name="Conner P."/>
            <person name="Grauke L."/>
            <person name="Grimwood J."/>
            <person name="Schmutz J."/>
            <person name="Randall J.J."/>
        </authorList>
    </citation>
    <scope>NUCLEOTIDE SEQUENCE</scope>
    <source>
        <tissue evidence="1">Leaf</tissue>
    </source>
</reference>
<dbReference type="PANTHER" id="PTHR33240:SF17">
    <property type="entry name" value="EUKARYOTIC PEPTIDE CHAIN RELEASE FACTOR GTP-BINDING SUBUNIT-LIKE"/>
    <property type="match status" value="1"/>
</dbReference>
<dbReference type="Proteomes" id="UP000811246">
    <property type="component" value="Chromosome 10"/>
</dbReference>
<organism evidence="1 2">
    <name type="scientific">Carya illinoinensis</name>
    <name type="common">Pecan</name>
    <dbReference type="NCBI Taxonomy" id="32201"/>
    <lineage>
        <taxon>Eukaryota</taxon>
        <taxon>Viridiplantae</taxon>
        <taxon>Streptophyta</taxon>
        <taxon>Embryophyta</taxon>
        <taxon>Tracheophyta</taxon>
        <taxon>Spermatophyta</taxon>
        <taxon>Magnoliopsida</taxon>
        <taxon>eudicotyledons</taxon>
        <taxon>Gunneridae</taxon>
        <taxon>Pentapetalae</taxon>
        <taxon>rosids</taxon>
        <taxon>fabids</taxon>
        <taxon>Fagales</taxon>
        <taxon>Juglandaceae</taxon>
        <taxon>Carya</taxon>
    </lineage>
</organism>
<comment type="caution">
    <text evidence="1">The sequence shown here is derived from an EMBL/GenBank/DDBJ whole genome shotgun (WGS) entry which is preliminary data.</text>
</comment>
<protein>
    <recommendedName>
        <fullName evidence="3">Retrotransposon gag domain-containing protein</fullName>
    </recommendedName>
</protein>
<accession>A0A922DY53</accession>
<dbReference type="PANTHER" id="PTHR33240">
    <property type="entry name" value="OS08G0508500 PROTEIN"/>
    <property type="match status" value="1"/>
</dbReference>
<sequence length="263" mass="29886">MESRRCHSLAAYLLTIKQKEGESLKAYLSKFNKERLTTDDQDEKITLAALLGGIWPRSPFITELVRKTPSTLREFMDRADDYVNAEDMLQALLEPRKQEMKHDSQNYEGVLYPHNNALVVTLLFTNYLARQILINNESSADILFWEAFIKMGISLDRLRPSLTPLKGFSGEVIQPLGAITLPVMVVKEDNMAMTMTDFLVMKAHSSYNAILGRSTLNNLKAVTSTNHLKIKFPIEIGIGEVRGEQILARECYIRELKASHHQS</sequence>
<dbReference type="EMBL" id="CM031834">
    <property type="protein sequence ID" value="KAG6692471.1"/>
    <property type="molecule type" value="Genomic_DNA"/>
</dbReference>
<dbReference type="CDD" id="cd00303">
    <property type="entry name" value="retropepsin_like"/>
    <property type="match status" value="1"/>
</dbReference>
<proteinExistence type="predicted"/>